<dbReference type="AlphaFoldDB" id="A0A6G1L7L4"/>
<keyword evidence="3" id="KW-0418">Kinase</keyword>
<gene>
    <name evidence="3" type="ORF">EJ03DRAFT_351847</name>
</gene>
<proteinExistence type="predicted"/>
<dbReference type="Gene3D" id="1.10.510.10">
    <property type="entry name" value="Transferase(Phosphotransferase) domain 1"/>
    <property type="match status" value="1"/>
</dbReference>
<dbReference type="Proteomes" id="UP000799436">
    <property type="component" value="Unassembled WGS sequence"/>
</dbReference>
<dbReference type="PANTHER" id="PTHR44305">
    <property type="entry name" value="SI:DKEY-192D15.2-RELATED"/>
    <property type="match status" value="1"/>
</dbReference>
<evidence type="ECO:0000313" key="3">
    <source>
        <dbReference type="EMBL" id="KAF2768835.1"/>
    </source>
</evidence>
<dbReference type="InterPro" id="IPR011009">
    <property type="entry name" value="Kinase-like_dom_sf"/>
</dbReference>
<accession>A0A6G1L7L4</accession>
<evidence type="ECO:0000256" key="1">
    <source>
        <dbReference type="SAM" id="MobiDB-lite"/>
    </source>
</evidence>
<evidence type="ECO:0000259" key="2">
    <source>
        <dbReference type="PROSITE" id="PS50011"/>
    </source>
</evidence>
<reference evidence="3" key="1">
    <citation type="journal article" date="2020" name="Stud. Mycol.">
        <title>101 Dothideomycetes genomes: a test case for predicting lifestyles and emergence of pathogens.</title>
        <authorList>
            <person name="Haridas S."/>
            <person name="Albert R."/>
            <person name="Binder M."/>
            <person name="Bloem J."/>
            <person name="Labutti K."/>
            <person name="Salamov A."/>
            <person name="Andreopoulos B."/>
            <person name="Baker S."/>
            <person name="Barry K."/>
            <person name="Bills G."/>
            <person name="Bluhm B."/>
            <person name="Cannon C."/>
            <person name="Castanera R."/>
            <person name="Culley D."/>
            <person name="Daum C."/>
            <person name="Ezra D."/>
            <person name="Gonzalez J."/>
            <person name="Henrissat B."/>
            <person name="Kuo A."/>
            <person name="Liang C."/>
            <person name="Lipzen A."/>
            <person name="Lutzoni F."/>
            <person name="Magnuson J."/>
            <person name="Mondo S."/>
            <person name="Nolan M."/>
            <person name="Ohm R."/>
            <person name="Pangilinan J."/>
            <person name="Park H.-J."/>
            <person name="Ramirez L."/>
            <person name="Alfaro M."/>
            <person name="Sun H."/>
            <person name="Tritt A."/>
            <person name="Yoshinaga Y."/>
            <person name="Zwiers L.-H."/>
            <person name="Turgeon B."/>
            <person name="Goodwin S."/>
            <person name="Spatafora J."/>
            <person name="Crous P."/>
            <person name="Grigoriev I."/>
        </authorList>
    </citation>
    <scope>NUCLEOTIDE SEQUENCE</scope>
    <source>
        <strain evidence="3">CBS 116005</strain>
    </source>
</reference>
<evidence type="ECO:0000313" key="4">
    <source>
        <dbReference type="Proteomes" id="UP000799436"/>
    </source>
</evidence>
<dbReference type="InterPro" id="IPR008271">
    <property type="entry name" value="Ser/Thr_kinase_AS"/>
</dbReference>
<dbReference type="Pfam" id="PF00069">
    <property type="entry name" value="Pkinase"/>
    <property type="match status" value="1"/>
</dbReference>
<dbReference type="SUPFAM" id="SSF56112">
    <property type="entry name" value="Protein kinase-like (PK-like)"/>
    <property type="match status" value="1"/>
</dbReference>
<dbReference type="InterPro" id="IPR053083">
    <property type="entry name" value="TF_kinase-domain_protein"/>
</dbReference>
<feature type="compositionally biased region" description="Basic and acidic residues" evidence="1">
    <location>
        <begin position="610"/>
        <end position="622"/>
    </location>
</feature>
<feature type="region of interest" description="Disordered" evidence="1">
    <location>
        <begin position="596"/>
        <end position="635"/>
    </location>
</feature>
<dbReference type="OrthoDB" id="310217at2759"/>
<dbReference type="PANTHER" id="PTHR44305:SF24">
    <property type="entry name" value="TYROSINE-PROTEIN KINASE C03B1.5-RELATED"/>
    <property type="match status" value="1"/>
</dbReference>
<dbReference type="SMART" id="SM00220">
    <property type="entry name" value="S_TKc"/>
    <property type="match status" value="1"/>
</dbReference>
<dbReference type="PROSITE" id="PS00108">
    <property type="entry name" value="PROTEIN_KINASE_ST"/>
    <property type="match status" value="1"/>
</dbReference>
<keyword evidence="4" id="KW-1185">Reference proteome</keyword>
<name>A0A6G1L7L4_9PEZI</name>
<dbReference type="EMBL" id="ML995840">
    <property type="protein sequence ID" value="KAF2768835.1"/>
    <property type="molecule type" value="Genomic_DNA"/>
</dbReference>
<dbReference type="GO" id="GO:0005524">
    <property type="term" value="F:ATP binding"/>
    <property type="evidence" value="ECO:0007669"/>
    <property type="project" value="InterPro"/>
</dbReference>
<feature type="domain" description="Protein kinase" evidence="2">
    <location>
        <begin position="216"/>
        <end position="538"/>
    </location>
</feature>
<feature type="region of interest" description="Disordered" evidence="1">
    <location>
        <begin position="676"/>
        <end position="745"/>
    </location>
</feature>
<dbReference type="InterPro" id="IPR000719">
    <property type="entry name" value="Prot_kinase_dom"/>
</dbReference>
<protein>
    <submittedName>
        <fullName evidence="3">Kinase-like protein</fullName>
    </submittedName>
</protein>
<sequence>MSSRAQSTHTGFEDETLRKSRIFNWILNLANNTFQEDELENIRTTTAIFCSNVDAGVQVKLCMLIEADDERREERNRLGDVLGQLAEEIASFGEAEQWEMQYNSARRYWDGVRAALRVCAARVEVYIGLLQSPETAAGAAFPAALIMLFRERAQHFNNEVNSLVSAEWKVKNLLRKLQARHDVENGIWPRQLTKEEVAAEIKRPPFQHRLNTPGNWVFVRELGGGMAKAALWCDIDPENGRILRRMVRKDTPYSQSMWQSPTWWQGPLSNRAPKEYYIQTLLNRRDERARIAQVFAYEVDETRMVSRLYMPYCIYGDLSSFSKNYARIGEDIPEPFMWWVFETLVDAALVMQHGGNSPSDAQHRDRHVAWQQIVHNDLKPENIFLDAAYESTPGYKRYPSSLVADFGIAAFQAEDDPMNPQKTRSGGTNGYKAPEQIDFKRIDPDIASAVDQWKLSSHTNVWGIGAIMAALATKQSFQQGSESQYIRGGVLIPGWRTVSPRQLRVSDELHEAILQCLRTRPSERPTLEQLKTHIHDFIKSRSAADDPMGVYMHFARLLDHQPSNNEFDVQFLEERYKLGFALNKLDHAGKEVQQGTLVGRAIPGSSAAPERSRVPATSEKESAASGAGRSLTGEELVEQQRIRAEMEALTMNRGAFPKRTPPPEAFGIGAMQQAAYASDRARPYDTPNHIQVPDSHPAPRLPRMGPPFELEPRASRPQDPGASVVTGPEHDVFSTRPSRRGSRAR</sequence>
<dbReference type="GO" id="GO:0004672">
    <property type="term" value="F:protein kinase activity"/>
    <property type="evidence" value="ECO:0007669"/>
    <property type="project" value="InterPro"/>
</dbReference>
<keyword evidence="3" id="KW-0808">Transferase</keyword>
<dbReference type="PROSITE" id="PS50011">
    <property type="entry name" value="PROTEIN_KINASE_DOM"/>
    <property type="match status" value="1"/>
</dbReference>
<organism evidence="3 4">
    <name type="scientific">Teratosphaeria nubilosa</name>
    <dbReference type="NCBI Taxonomy" id="161662"/>
    <lineage>
        <taxon>Eukaryota</taxon>
        <taxon>Fungi</taxon>
        <taxon>Dikarya</taxon>
        <taxon>Ascomycota</taxon>
        <taxon>Pezizomycotina</taxon>
        <taxon>Dothideomycetes</taxon>
        <taxon>Dothideomycetidae</taxon>
        <taxon>Mycosphaerellales</taxon>
        <taxon>Teratosphaeriaceae</taxon>
        <taxon>Teratosphaeria</taxon>
    </lineage>
</organism>